<proteinExistence type="predicted"/>
<dbReference type="Proteomes" id="UP001500483">
    <property type="component" value="Unassembled WGS sequence"/>
</dbReference>
<evidence type="ECO:0000313" key="2">
    <source>
        <dbReference type="EMBL" id="GAA3357919.1"/>
    </source>
</evidence>
<dbReference type="EMBL" id="BAAAYK010000038">
    <property type="protein sequence ID" value="GAA3357919.1"/>
    <property type="molecule type" value="Genomic_DNA"/>
</dbReference>
<organism evidence="2 3">
    <name type="scientific">Saccharopolyspora gregorii</name>
    <dbReference type="NCBI Taxonomy" id="33914"/>
    <lineage>
        <taxon>Bacteria</taxon>
        <taxon>Bacillati</taxon>
        <taxon>Actinomycetota</taxon>
        <taxon>Actinomycetes</taxon>
        <taxon>Pseudonocardiales</taxon>
        <taxon>Pseudonocardiaceae</taxon>
        <taxon>Saccharopolyspora</taxon>
    </lineage>
</organism>
<evidence type="ECO:0000259" key="1">
    <source>
        <dbReference type="Pfam" id="PF04149"/>
    </source>
</evidence>
<dbReference type="Pfam" id="PF04149">
    <property type="entry name" value="DUF397"/>
    <property type="match status" value="1"/>
</dbReference>
<sequence>MTSTELRHLSWRVSSYTGNTGNCVEIAPLPAGARAVRDTKDRDGGVLILDASAWTTFLARIQQGTLAE</sequence>
<gene>
    <name evidence="2" type="ORF">GCM10020366_27900</name>
</gene>
<protein>
    <recommendedName>
        <fullName evidence="1">DUF397 domain-containing protein</fullName>
    </recommendedName>
</protein>
<dbReference type="InterPro" id="IPR007278">
    <property type="entry name" value="DUF397"/>
</dbReference>
<accession>A0ABP6RR48</accession>
<evidence type="ECO:0000313" key="3">
    <source>
        <dbReference type="Proteomes" id="UP001500483"/>
    </source>
</evidence>
<reference evidence="3" key="1">
    <citation type="journal article" date="2019" name="Int. J. Syst. Evol. Microbiol.">
        <title>The Global Catalogue of Microorganisms (GCM) 10K type strain sequencing project: providing services to taxonomists for standard genome sequencing and annotation.</title>
        <authorList>
            <consortium name="The Broad Institute Genomics Platform"/>
            <consortium name="The Broad Institute Genome Sequencing Center for Infectious Disease"/>
            <person name="Wu L."/>
            <person name="Ma J."/>
        </authorList>
    </citation>
    <scope>NUCLEOTIDE SEQUENCE [LARGE SCALE GENOMIC DNA]</scope>
    <source>
        <strain evidence="3">JCM 9687</strain>
    </source>
</reference>
<feature type="domain" description="DUF397" evidence="1">
    <location>
        <begin position="10"/>
        <end position="61"/>
    </location>
</feature>
<name>A0ABP6RR48_9PSEU</name>
<comment type="caution">
    <text evidence="2">The sequence shown here is derived from an EMBL/GenBank/DDBJ whole genome shotgun (WGS) entry which is preliminary data.</text>
</comment>
<keyword evidence="3" id="KW-1185">Reference proteome</keyword>
<dbReference type="RefSeq" id="WP_344926881.1">
    <property type="nucleotide sequence ID" value="NZ_BAAAYK010000038.1"/>
</dbReference>